<gene>
    <name evidence="1" type="ORF">GCM10010423_64810</name>
</gene>
<dbReference type="Proteomes" id="UP001501095">
    <property type="component" value="Unassembled WGS sequence"/>
</dbReference>
<protein>
    <submittedName>
        <fullName evidence="1">Uncharacterized protein</fullName>
    </submittedName>
</protein>
<evidence type="ECO:0000313" key="1">
    <source>
        <dbReference type="EMBL" id="GAA2554671.1"/>
    </source>
</evidence>
<sequence length="60" mass="6883">MSETPTHYVGQCQSCDPAEPVEFEFSEEGWAELQEYWMKHMYETGHGVTLTVKNEKQGGN</sequence>
<accession>A0ABN3P0R1</accession>
<name>A0ABN3P0R1_9ACTN</name>
<keyword evidence="2" id="KW-1185">Reference proteome</keyword>
<proteinExistence type="predicted"/>
<reference evidence="1 2" key="1">
    <citation type="journal article" date="2019" name="Int. J. Syst. Evol. Microbiol.">
        <title>The Global Catalogue of Microorganisms (GCM) 10K type strain sequencing project: providing services to taxonomists for standard genome sequencing and annotation.</title>
        <authorList>
            <consortium name="The Broad Institute Genomics Platform"/>
            <consortium name="The Broad Institute Genome Sequencing Center for Infectious Disease"/>
            <person name="Wu L."/>
            <person name="Ma J."/>
        </authorList>
    </citation>
    <scope>NUCLEOTIDE SEQUENCE [LARGE SCALE GENOMIC DNA]</scope>
    <source>
        <strain evidence="1 2">JCM 6924</strain>
    </source>
</reference>
<comment type="caution">
    <text evidence="1">The sequence shown here is derived from an EMBL/GenBank/DDBJ whole genome shotgun (WGS) entry which is preliminary data.</text>
</comment>
<dbReference type="EMBL" id="BAAATM010000022">
    <property type="protein sequence ID" value="GAA2554671.1"/>
    <property type="molecule type" value="Genomic_DNA"/>
</dbReference>
<evidence type="ECO:0000313" key="2">
    <source>
        <dbReference type="Proteomes" id="UP001501095"/>
    </source>
</evidence>
<organism evidence="1 2">
    <name type="scientific">Streptomyces levis</name>
    <dbReference type="NCBI Taxonomy" id="285566"/>
    <lineage>
        <taxon>Bacteria</taxon>
        <taxon>Bacillati</taxon>
        <taxon>Actinomycetota</taxon>
        <taxon>Actinomycetes</taxon>
        <taxon>Kitasatosporales</taxon>
        <taxon>Streptomycetaceae</taxon>
        <taxon>Streptomyces</taxon>
    </lineage>
</organism>